<dbReference type="Gene3D" id="3.40.50.1010">
    <property type="entry name" value="5'-nuclease"/>
    <property type="match status" value="1"/>
</dbReference>
<reference evidence="2 3" key="1">
    <citation type="submission" date="2020-10" db="EMBL/GenBank/DDBJ databases">
        <authorList>
            <person name="Castelo-Branco R."/>
            <person name="Eusebio N."/>
            <person name="Adriana R."/>
            <person name="Vieira A."/>
            <person name="Brugerolle De Fraissinette N."/>
            <person name="Rezende De Castro R."/>
            <person name="Schneider M.P."/>
            <person name="Vasconcelos V."/>
            <person name="Leao P.N."/>
        </authorList>
    </citation>
    <scope>NUCLEOTIDE SEQUENCE [LARGE SCALE GENOMIC DNA]</scope>
    <source>
        <strain evidence="2 3">LEGE 06226</strain>
    </source>
</reference>
<name>A0ABR9UIF0_9CYAN</name>
<dbReference type="Pfam" id="PF13470">
    <property type="entry name" value="PIN_3"/>
    <property type="match status" value="1"/>
</dbReference>
<keyword evidence="3" id="KW-1185">Reference proteome</keyword>
<gene>
    <name evidence="2" type="ORF">IQ236_23860</name>
</gene>
<dbReference type="InterPro" id="IPR002716">
    <property type="entry name" value="PIN_dom"/>
</dbReference>
<evidence type="ECO:0000313" key="3">
    <source>
        <dbReference type="Proteomes" id="UP000640725"/>
    </source>
</evidence>
<dbReference type="InterPro" id="IPR002850">
    <property type="entry name" value="PIN_toxin-like"/>
</dbReference>
<dbReference type="EMBL" id="JADEWU010000088">
    <property type="protein sequence ID" value="MBE9146230.1"/>
    <property type="molecule type" value="Genomic_DNA"/>
</dbReference>
<protein>
    <submittedName>
        <fullName evidence="2">Toxin-antitoxin system toxin component, PIN family</fullName>
    </submittedName>
</protein>
<dbReference type="PANTHER" id="PTHR34610">
    <property type="entry name" value="SSL7007 PROTEIN"/>
    <property type="match status" value="1"/>
</dbReference>
<dbReference type="Proteomes" id="UP000640725">
    <property type="component" value="Unassembled WGS sequence"/>
</dbReference>
<dbReference type="NCBIfam" id="TIGR00305">
    <property type="entry name" value="putative toxin-antitoxin system toxin component, PIN family"/>
    <property type="match status" value="1"/>
</dbReference>
<comment type="caution">
    <text evidence="2">The sequence shown here is derived from an EMBL/GenBank/DDBJ whole genome shotgun (WGS) entry which is preliminary data.</text>
</comment>
<dbReference type="PANTHER" id="PTHR34610:SF4">
    <property type="entry name" value="SLL8027 PROTEIN"/>
    <property type="match status" value="1"/>
</dbReference>
<feature type="domain" description="PIN" evidence="1">
    <location>
        <begin position="1"/>
        <end position="118"/>
    </location>
</feature>
<proteinExistence type="predicted"/>
<dbReference type="SUPFAM" id="SSF88723">
    <property type="entry name" value="PIN domain-like"/>
    <property type="match status" value="1"/>
</dbReference>
<evidence type="ECO:0000313" key="2">
    <source>
        <dbReference type="EMBL" id="MBE9146230.1"/>
    </source>
</evidence>
<accession>A0ABR9UIF0</accession>
<dbReference type="SMART" id="SM00670">
    <property type="entry name" value="PINc"/>
    <property type="match status" value="1"/>
</dbReference>
<organism evidence="2 3">
    <name type="scientific">Planktothrix mougeotii LEGE 06226</name>
    <dbReference type="NCBI Taxonomy" id="1828728"/>
    <lineage>
        <taxon>Bacteria</taxon>
        <taxon>Bacillati</taxon>
        <taxon>Cyanobacteriota</taxon>
        <taxon>Cyanophyceae</taxon>
        <taxon>Oscillatoriophycideae</taxon>
        <taxon>Oscillatoriales</taxon>
        <taxon>Microcoleaceae</taxon>
        <taxon>Planktothrix</taxon>
    </lineage>
</organism>
<evidence type="ECO:0000259" key="1">
    <source>
        <dbReference type="SMART" id="SM00670"/>
    </source>
</evidence>
<sequence length="140" mass="15904">MRVVLDTNTVISGFLWGSYPRQILDLVRNQQIDIYTSSALIEELLDVLSRPKFAQRLLAVIQETPEALVNNYRNLVQIVEIHTVEKIIINDPDDDQVLACAVSSSADYIISGDQDLLTLKLYQSIPIITAREFMTIWLNV</sequence>
<dbReference type="InterPro" id="IPR029060">
    <property type="entry name" value="PIN-like_dom_sf"/>
</dbReference>
<dbReference type="RefSeq" id="WP_193871596.1">
    <property type="nucleotide sequence ID" value="NZ_JADEWU010000088.1"/>
</dbReference>